<keyword evidence="3" id="KW-0963">Cytoplasm</keyword>
<dbReference type="Gene3D" id="3.40.50.2300">
    <property type="match status" value="1"/>
</dbReference>
<evidence type="ECO:0000259" key="12">
    <source>
        <dbReference type="PROSITE" id="PS50110"/>
    </source>
</evidence>
<dbReference type="GO" id="GO:0005737">
    <property type="term" value="C:cytoplasm"/>
    <property type="evidence" value="ECO:0007669"/>
    <property type="project" value="UniProtKB-SubCell"/>
</dbReference>
<dbReference type="GO" id="GO:0000160">
    <property type="term" value="P:phosphorelay signal transduction system"/>
    <property type="evidence" value="ECO:0007669"/>
    <property type="project" value="UniProtKB-KW"/>
</dbReference>
<dbReference type="InterPro" id="IPR041522">
    <property type="entry name" value="CdaR_GGDEF"/>
</dbReference>
<dbReference type="Pfam" id="PF17853">
    <property type="entry name" value="GGDEF_2"/>
    <property type="match status" value="1"/>
</dbReference>
<dbReference type="PROSITE" id="PS00041">
    <property type="entry name" value="HTH_ARAC_FAMILY_1"/>
    <property type="match status" value="1"/>
</dbReference>
<dbReference type="AlphaFoldDB" id="A0A2K4ZDV6"/>
<dbReference type="SUPFAM" id="SSF52172">
    <property type="entry name" value="CheY-like"/>
    <property type="match status" value="1"/>
</dbReference>
<dbReference type="PRINTS" id="PR00032">
    <property type="entry name" value="HTHARAC"/>
</dbReference>
<dbReference type="InterPro" id="IPR051552">
    <property type="entry name" value="HptR"/>
</dbReference>
<comment type="subcellular location">
    <subcellularLocation>
        <location evidence="1">Cytoplasm</location>
    </subcellularLocation>
</comment>
<evidence type="ECO:0000256" key="7">
    <source>
        <dbReference type="ARBA" id="ARBA00023125"/>
    </source>
</evidence>
<dbReference type="InterPro" id="IPR001789">
    <property type="entry name" value="Sig_transdc_resp-reg_receiver"/>
</dbReference>
<dbReference type="Proteomes" id="UP000236311">
    <property type="component" value="Unassembled WGS sequence"/>
</dbReference>
<feature type="domain" description="HTH araC/xylS-type" evidence="11">
    <location>
        <begin position="394"/>
        <end position="492"/>
    </location>
</feature>
<reference evidence="13 14" key="1">
    <citation type="submission" date="2018-01" db="EMBL/GenBank/DDBJ databases">
        <authorList>
            <person name="Gaut B.S."/>
            <person name="Morton B.R."/>
            <person name="Clegg M.T."/>
            <person name="Duvall M.R."/>
        </authorList>
    </citation>
    <scope>NUCLEOTIDE SEQUENCE [LARGE SCALE GENOMIC DNA]</scope>
    <source>
        <strain evidence="13">GP69</strain>
    </source>
</reference>
<keyword evidence="14" id="KW-1185">Reference proteome</keyword>
<evidence type="ECO:0000313" key="13">
    <source>
        <dbReference type="EMBL" id="SOY28655.1"/>
    </source>
</evidence>
<dbReference type="InterPro" id="IPR009057">
    <property type="entry name" value="Homeodomain-like_sf"/>
</dbReference>
<gene>
    <name evidence="13" type="ORF">AMURIS_01366</name>
</gene>
<dbReference type="Gene3D" id="1.10.10.60">
    <property type="entry name" value="Homeodomain-like"/>
    <property type="match status" value="2"/>
</dbReference>
<dbReference type="InterPro" id="IPR018062">
    <property type="entry name" value="HTH_AraC-typ_CS"/>
</dbReference>
<dbReference type="SMART" id="SM00342">
    <property type="entry name" value="HTH_ARAC"/>
    <property type="match status" value="1"/>
</dbReference>
<dbReference type="GO" id="GO:0003700">
    <property type="term" value="F:DNA-binding transcription factor activity"/>
    <property type="evidence" value="ECO:0007669"/>
    <property type="project" value="InterPro"/>
</dbReference>
<keyword evidence="6" id="KW-0805">Transcription regulation</keyword>
<evidence type="ECO:0000256" key="2">
    <source>
        <dbReference type="ARBA" id="ARBA00018672"/>
    </source>
</evidence>
<feature type="modified residue" description="4-aspartylphosphate" evidence="10">
    <location>
        <position position="55"/>
    </location>
</feature>
<dbReference type="InterPro" id="IPR020449">
    <property type="entry name" value="Tscrpt_reg_AraC-type_HTH"/>
</dbReference>
<dbReference type="InterPro" id="IPR018060">
    <property type="entry name" value="HTH_AraC"/>
</dbReference>
<dbReference type="CDD" id="cd17536">
    <property type="entry name" value="REC_YesN-like"/>
    <property type="match status" value="1"/>
</dbReference>
<evidence type="ECO:0000259" key="11">
    <source>
        <dbReference type="PROSITE" id="PS01124"/>
    </source>
</evidence>
<evidence type="ECO:0000256" key="1">
    <source>
        <dbReference type="ARBA" id="ARBA00004496"/>
    </source>
</evidence>
<keyword evidence="8" id="KW-0804">Transcription</keyword>
<proteinExistence type="predicted"/>
<keyword evidence="4 10" id="KW-0597">Phosphoprotein</keyword>
<dbReference type="Pfam" id="PF12833">
    <property type="entry name" value="HTH_18"/>
    <property type="match status" value="1"/>
</dbReference>
<feature type="domain" description="Response regulatory" evidence="12">
    <location>
        <begin position="3"/>
        <end position="120"/>
    </location>
</feature>
<dbReference type="PROSITE" id="PS01124">
    <property type="entry name" value="HTH_ARAC_FAMILY_2"/>
    <property type="match status" value="1"/>
</dbReference>
<dbReference type="PANTHER" id="PTHR42713">
    <property type="entry name" value="HISTIDINE KINASE-RELATED"/>
    <property type="match status" value="1"/>
</dbReference>
<accession>A0A2K4ZDV6</accession>
<evidence type="ECO:0000256" key="5">
    <source>
        <dbReference type="ARBA" id="ARBA00023012"/>
    </source>
</evidence>
<dbReference type="SMART" id="SM00448">
    <property type="entry name" value="REC"/>
    <property type="match status" value="1"/>
</dbReference>
<evidence type="ECO:0000256" key="10">
    <source>
        <dbReference type="PROSITE-ProRule" id="PRU00169"/>
    </source>
</evidence>
<keyword evidence="7" id="KW-0238">DNA-binding</keyword>
<organism evidence="13 14">
    <name type="scientific">Acetatifactor muris</name>
    <dbReference type="NCBI Taxonomy" id="879566"/>
    <lineage>
        <taxon>Bacteria</taxon>
        <taxon>Bacillati</taxon>
        <taxon>Bacillota</taxon>
        <taxon>Clostridia</taxon>
        <taxon>Lachnospirales</taxon>
        <taxon>Lachnospiraceae</taxon>
        <taxon>Acetatifactor</taxon>
    </lineage>
</organism>
<dbReference type="RefSeq" id="WP_172454992.1">
    <property type="nucleotide sequence ID" value="NZ_JANJZD010000006.1"/>
</dbReference>
<evidence type="ECO:0000256" key="6">
    <source>
        <dbReference type="ARBA" id="ARBA00023015"/>
    </source>
</evidence>
<sequence>MYQVICVDDEEFVLDDLQKAIDWFGFNMEIALATTYPSEALSYIKSHPAHLLLTDISMPQMSGVDLIKEVKRINPSISILVLSAYDTFAYVRSAMQEGAENYLLKPLDPEELSESLSTIVSHLDNRSKISENFGPAMLTFRSNFVESWCKGNLSEEEFLTRASMLGVNLHLDNYTVILFAATGSAAGRMPELLDALLSMFVGNYSAHFYFETPSRFVCILSSSSGSFNIFRFQNEINRLRPMIGFPFFVSVGNTVDNYADVSGSYHEVRKYACLRYTPVDFIVCRNFVFPMKDQLLIEQDLSDVTTDAYLTDIESILNRVSPEKRISLELAVVNRCISLMPAGSDEELIASLVSRVICDRENPEGILSYLKELIITVQEMLENAGAGITHQYVNRIIEIIHDFSNKDISLKTLAAQLDMHPSYLGSIFHQQTGYYFNDYLNEERLKYAAKLMEDNSVRLKDISDMAGFSSQTYFNRQFKKYFNQSPNTYRKNLKMRQIE</sequence>
<dbReference type="EMBL" id="OFSM01000006">
    <property type="protein sequence ID" value="SOY28655.1"/>
    <property type="molecule type" value="Genomic_DNA"/>
</dbReference>
<dbReference type="Pfam" id="PF00072">
    <property type="entry name" value="Response_reg"/>
    <property type="match status" value="1"/>
</dbReference>
<dbReference type="PANTHER" id="PTHR42713:SF3">
    <property type="entry name" value="TRANSCRIPTIONAL REGULATORY PROTEIN HPTR"/>
    <property type="match status" value="1"/>
</dbReference>
<dbReference type="PROSITE" id="PS50110">
    <property type="entry name" value="RESPONSE_REGULATORY"/>
    <property type="match status" value="1"/>
</dbReference>
<protein>
    <recommendedName>
        <fullName evidence="2">Stage 0 sporulation protein A homolog</fullName>
    </recommendedName>
</protein>
<evidence type="ECO:0000256" key="4">
    <source>
        <dbReference type="ARBA" id="ARBA00022553"/>
    </source>
</evidence>
<evidence type="ECO:0000313" key="14">
    <source>
        <dbReference type="Proteomes" id="UP000236311"/>
    </source>
</evidence>
<evidence type="ECO:0000256" key="3">
    <source>
        <dbReference type="ARBA" id="ARBA00022490"/>
    </source>
</evidence>
<evidence type="ECO:0000256" key="9">
    <source>
        <dbReference type="ARBA" id="ARBA00024867"/>
    </source>
</evidence>
<evidence type="ECO:0000256" key="8">
    <source>
        <dbReference type="ARBA" id="ARBA00023163"/>
    </source>
</evidence>
<dbReference type="InterPro" id="IPR011006">
    <property type="entry name" value="CheY-like_superfamily"/>
</dbReference>
<dbReference type="GO" id="GO:0043565">
    <property type="term" value="F:sequence-specific DNA binding"/>
    <property type="evidence" value="ECO:0007669"/>
    <property type="project" value="InterPro"/>
</dbReference>
<dbReference type="SUPFAM" id="SSF46689">
    <property type="entry name" value="Homeodomain-like"/>
    <property type="match status" value="2"/>
</dbReference>
<comment type="function">
    <text evidence="9">May play the central regulatory role in sporulation. It may be an element of the effector pathway responsible for the activation of sporulation genes in response to nutritional stress. Spo0A may act in concert with spo0H (a sigma factor) to control the expression of some genes that are critical to the sporulation process.</text>
</comment>
<name>A0A2K4ZDV6_9FIRM</name>
<keyword evidence="5" id="KW-0902">Two-component regulatory system</keyword>